<reference evidence="3 4" key="2">
    <citation type="journal article" date="2016" name="Sci. Rep.">
        <title>The genome of Rhizobiales bacteria in predatory ants reveals urease gene functions but no genes for nitrogen fixation.</title>
        <authorList>
            <person name="Neuvonen M.M."/>
            <person name="Tamarit D."/>
            <person name="Naslund K."/>
            <person name="Liebig J."/>
            <person name="Feldhaar H."/>
            <person name="Moran N.A."/>
            <person name="Guy L."/>
            <person name="Andersson S.G."/>
        </authorList>
    </citation>
    <scope>NUCLEOTIDE SEQUENCE [LARGE SCALE GENOMIC DNA]</scope>
    <source>
        <strain evidence="3 4">Hsal</strain>
    </source>
</reference>
<feature type="transmembrane region" description="Helical" evidence="2">
    <location>
        <begin position="119"/>
        <end position="135"/>
    </location>
</feature>
<proteinExistence type="predicted"/>
<evidence type="ECO:0000256" key="2">
    <source>
        <dbReference type="SAM" id="Phobius"/>
    </source>
</evidence>
<dbReference type="EMBL" id="CP017315">
    <property type="protein sequence ID" value="AQS41837.1"/>
    <property type="molecule type" value="Genomic_DNA"/>
</dbReference>
<reference evidence="3 4" key="1">
    <citation type="journal article" date="2010" name="Science">
        <title>Genomic comparison of the ants Camponotus floridanus and Harpegnathos saltator.</title>
        <authorList>
            <person name="Bonasio R."/>
            <person name="Zhang G."/>
            <person name="Ye C."/>
            <person name="Mutti N.S."/>
            <person name="Fang X."/>
            <person name="Qin N."/>
            <person name="Donahue G."/>
            <person name="Yang P."/>
            <person name="Li Q."/>
            <person name="Li C."/>
            <person name="Zhang P."/>
            <person name="Huang Z."/>
            <person name="Berger S.L."/>
            <person name="Reinberg D."/>
            <person name="Wang J."/>
            <person name="Liebig J."/>
        </authorList>
    </citation>
    <scope>NUCLEOTIDE SEQUENCE [LARGE SCALE GENOMIC DNA]</scope>
    <source>
        <strain evidence="3 4">Hsal</strain>
    </source>
</reference>
<keyword evidence="2" id="KW-1133">Transmembrane helix</keyword>
<keyword evidence="2" id="KW-0472">Membrane</keyword>
<evidence type="ECO:0000313" key="3">
    <source>
        <dbReference type="EMBL" id="AQS41837.1"/>
    </source>
</evidence>
<feature type="transmembrane region" description="Helical" evidence="2">
    <location>
        <begin position="96"/>
        <end position="113"/>
    </location>
</feature>
<dbReference type="Proteomes" id="UP000188912">
    <property type="component" value="Chromosome"/>
</dbReference>
<keyword evidence="4" id="KW-1185">Reference proteome</keyword>
<feature type="compositionally biased region" description="Basic and acidic residues" evidence="1">
    <location>
        <begin position="23"/>
        <end position="32"/>
    </location>
</feature>
<dbReference type="AlphaFoldDB" id="A0A1U9JVD3"/>
<feature type="region of interest" description="Disordered" evidence="1">
    <location>
        <begin position="1"/>
        <end position="32"/>
    </location>
</feature>
<gene>
    <name evidence="3" type="ORF">BHV28_11490</name>
</gene>
<dbReference type="STRING" id="1902579.BHV28_11490"/>
<sequence>MASKEDGGTDAPPRSPEKTQTSKGEKLGDKKRDITYQLREKAQASQDAKSGREGLGIFLRNLQTIKDANPDGETDTLAKLQEELQAIKDARNEDRFLFIVVTFFLLDVVFFSVLPNISGPIALLALQLLILFPLAKRMGMQEMVEILNKILNRVTNHLDNKKK</sequence>
<organism evidence="3 4">
    <name type="scientific">Candidatus Tokpelaia hoelldobleri</name>
    <dbReference type="NCBI Taxonomy" id="1902579"/>
    <lineage>
        <taxon>Bacteria</taxon>
        <taxon>Pseudomonadati</taxon>
        <taxon>Pseudomonadota</taxon>
        <taxon>Alphaproteobacteria</taxon>
        <taxon>Hyphomicrobiales</taxon>
        <taxon>Candidatus Tokpelaia</taxon>
    </lineage>
</organism>
<evidence type="ECO:0008006" key="5">
    <source>
        <dbReference type="Google" id="ProtNLM"/>
    </source>
</evidence>
<dbReference type="KEGG" id="thd:BHV28_11490"/>
<name>A0A1U9JVD3_9HYPH</name>
<evidence type="ECO:0000256" key="1">
    <source>
        <dbReference type="SAM" id="MobiDB-lite"/>
    </source>
</evidence>
<evidence type="ECO:0000313" key="4">
    <source>
        <dbReference type="Proteomes" id="UP000188912"/>
    </source>
</evidence>
<keyword evidence="2" id="KW-0812">Transmembrane</keyword>
<protein>
    <recommendedName>
        <fullName evidence="5">Transmembrane protein</fullName>
    </recommendedName>
</protein>
<accession>A0A1U9JVD3</accession>